<sequence length="150" mass="15183">MRAAPAVAAVAALLVPLAGCARTDAPPATLPQVTALPATEVVLVKSGGIAGVKDTVTVRPDGHWTKTDRTGASQEGRLADADLARLRQLATDPRLATEATDTKGPDTCADGFAYRLTVGPAESGYVDCGPAAPPPAVTAEVVELLTRATG</sequence>
<evidence type="ECO:0008006" key="3">
    <source>
        <dbReference type="Google" id="ProtNLM"/>
    </source>
</evidence>
<feature type="chain" id="PRO_5043739390" description="Secreted protein" evidence="1">
    <location>
        <begin position="22"/>
        <end position="150"/>
    </location>
</feature>
<proteinExistence type="predicted"/>
<gene>
    <name evidence="2" type="ORF">ABIH81_10315</name>
</gene>
<dbReference type="EMBL" id="CP157974">
    <property type="protein sequence ID" value="XBT83814.1"/>
    <property type="molecule type" value="Genomic_DNA"/>
</dbReference>
<evidence type="ECO:0000256" key="1">
    <source>
        <dbReference type="SAM" id="SignalP"/>
    </source>
</evidence>
<feature type="signal peptide" evidence="1">
    <location>
        <begin position="1"/>
        <end position="21"/>
    </location>
</feature>
<dbReference type="AlphaFoldDB" id="A0AAU7R5H5"/>
<dbReference type="RefSeq" id="WP_349880072.1">
    <property type="nucleotide sequence ID" value="NZ_CP157974.1"/>
</dbReference>
<reference evidence="2" key="1">
    <citation type="submission" date="2024-06" db="EMBL/GenBank/DDBJ databases">
        <title>Micromonospora sp. strain HUAS YX12 genome sequences.</title>
        <authorList>
            <person name="Mo P."/>
        </authorList>
    </citation>
    <scope>NUCLEOTIDE SEQUENCE</scope>
    <source>
        <strain evidence="2">HUAS YX12</strain>
    </source>
</reference>
<organism evidence="2">
    <name type="scientific">Micromonospora sp. HUAS YX12</name>
    <dbReference type="NCBI Taxonomy" id="3156396"/>
    <lineage>
        <taxon>Bacteria</taxon>
        <taxon>Bacillati</taxon>
        <taxon>Actinomycetota</taxon>
        <taxon>Actinomycetes</taxon>
        <taxon>Micromonosporales</taxon>
        <taxon>Micromonosporaceae</taxon>
        <taxon>Micromonospora</taxon>
    </lineage>
</organism>
<keyword evidence="1" id="KW-0732">Signal</keyword>
<name>A0AAU7R5H5_9ACTN</name>
<protein>
    <recommendedName>
        <fullName evidence="3">Secreted protein</fullName>
    </recommendedName>
</protein>
<evidence type="ECO:0000313" key="2">
    <source>
        <dbReference type="EMBL" id="XBT83814.1"/>
    </source>
</evidence>
<accession>A0AAU7R5H5</accession>